<evidence type="ECO:0000256" key="4">
    <source>
        <dbReference type="PROSITE-ProRule" id="PRU01240"/>
    </source>
</evidence>
<dbReference type="InterPro" id="IPR036852">
    <property type="entry name" value="Peptidase_S8/S53_dom_sf"/>
</dbReference>
<evidence type="ECO:0000313" key="7">
    <source>
        <dbReference type="Proteomes" id="UP000231019"/>
    </source>
</evidence>
<feature type="domain" description="Peptidase S8/S53" evidence="5">
    <location>
        <begin position="28"/>
        <end position="81"/>
    </location>
</feature>
<gene>
    <name evidence="6" type="ORF">COW36_14180</name>
</gene>
<evidence type="ECO:0000313" key="6">
    <source>
        <dbReference type="EMBL" id="PIW16280.1"/>
    </source>
</evidence>
<keyword evidence="3" id="KW-0720">Serine protease</keyword>
<evidence type="ECO:0000256" key="3">
    <source>
        <dbReference type="ARBA" id="ARBA00022825"/>
    </source>
</evidence>
<sequence>MQPSPSTASPPATRLCPPVLKPCPENGLVSGTSMATPAVAGTAALLRSRWPELSREQIKARIEAGAHDLGETGFDTFYGHGRLNLVGALKP</sequence>
<comment type="caution">
    <text evidence="4">Lacks conserved residue(s) required for the propagation of feature annotation.</text>
</comment>
<organism evidence="6 7">
    <name type="scientific">bacterium (Candidatus Blackallbacteria) CG17_big_fil_post_rev_8_21_14_2_50_48_46</name>
    <dbReference type="NCBI Taxonomy" id="2014261"/>
    <lineage>
        <taxon>Bacteria</taxon>
        <taxon>Candidatus Blackallbacteria</taxon>
    </lineage>
</organism>
<evidence type="ECO:0000259" key="5">
    <source>
        <dbReference type="Pfam" id="PF00082"/>
    </source>
</evidence>
<keyword evidence="1" id="KW-0645">Protease</keyword>
<dbReference type="GO" id="GO:0004252">
    <property type="term" value="F:serine-type endopeptidase activity"/>
    <property type="evidence" value="ECO:0007669"/>
    <property type="project" value="InterPro"/>
</dbReference>
<dbReference type="InterPro" id="IPR000209">
    <property type="entry name" value="Peptidase_S8/S53_dom"/>
</dbReference>
<dbReference type="AlphaFoldDB" id="A0A2M7G465"/>
<accession>A0A2M7G465</accession>
<dbReference type="Gene3D" id="3.40.50.200">
    <property type="entry name" value="Peptidase S8/S53 domain"/>
    <property type="match status" value="1"/>
</dbReference>
<reference evidence="6 7" key="1">
    <citation type="submission" date="2017-09" db="EMBL/GenBank/DDBJ databases">
        <title>Depth-based differentiation of microbial function through sediment-hosted aquifers and enrichment of novel symbionts in the deep terrestrial subsurface.</title>
        <authorList>
            <person name="Probst A.J."/>
            <person name="Ladd B."/>
            <person name="Jarett J.K."/>
            <person name="Geller-Mcgrath D.E."/>
            <person name="Sieber C.M."/>
            <person name="Emerson J.B."/>
            <person name="Anantharaman K."/>
            <person name="Thomas B.C."/>
            <person name="Malmstrom R."/>
            <person name="Stieglmeier M."/>
            <person name="Klingl A."/>
            <person name="Woyke T."/>
            <person name="Ryan C.M."/>
            <person name="Banfield J.F."/>
        </authorList>
    </citation>
    <scope>NUCLEOTIDE SEQUENCE [LARGE SCALE GENOMIC DNA]</scope>
    <source>
        <strain evidence="6">CG17_big_fil_post_rev_8_21_14_2_50_48_46</strain>
    </source>
</reference>
<dbReference type="SUPFAM" id="SSF52743">
    <property type="entry name" value="Subtilisin-like"/>
    <property type="match status" value="1"/>
</dbReference>
<comment type="caution">
    <text evidence="6">The sequence shown here is derived from an EMBL/GenBank/DDBJ whole genome shotgun (WGS) entry which is preliminary data.</text>
</comment>
<protein>
    <recommendedName>
        <fullName evidence="5">Peptidase S8/S53 domain-containing protein</fullName>
    </recommendedName>
</protein>
<dbReference type="InterPro" id="IPR023828">
    <property type="entry name" value="Peptidase_S8_Ser-AS"/>
</dbReference>
<dbReference type="EMBL" id="PFFQ01000039">
    <property type="protein sequence ID" value="PIW16280.1"/>
    <property type="molecule type" value="Genomic_DNA"/>
</dbReference>
<evidence type="ECO:0000256" key="2">
    <source>
        <dbReference type="ARBA" id="ARBA00022801"/>
    </source>
</evidence>
<dbReference type="GO" id="GO:0006508">
    <property type="term" value="P:proteolysis"/>
    <property type="evidence" value="ECO:0007669"/>
    <property type="project" value="UniProtKB-KW"/>
</dbReference>
<dbReference type="PROSITE" id="PS00138">
    <property type="entry name" value="SUBTILASE_SER"/>
    <property type="match status" value="1"/>
</dbReference>
<dbReference type="Pfam" id="PF00082">
    <property type="entry name" value="Peptidase_S8"/>
    <property type="match status" value="1"/>
</dbReference>
<name>A0A2M7G465_9BACT</name>
<keyword evidence="2" id="KW-0378">Hydrolase</keyword>
<evidence type="ECO:0000256" key="1">
    <source>
        <dbReference type="ARBA" id="ARBA00022670"/>
    </source>
</evidence>
<comment type="similarity">
    <text evidence="4">Belongs to the peptidase S8 family.</text>
</comment>
<dbReference type="PROSITE" id="PS51892">
    <property type="entry name" value="SUBTILASE"/>
    <property type="match status" value="1"/>
</dbReference>
<proteinExistence type="inferred from homology"/>
<dbReference type="Proteomes" id="UP000231019">
    <property type="component" value="Unassembled WGS sequence"/>
</dbReference>